<dbReference type="GO" id="GO:0032543">
    <property type="term" value="P:mitochondrial translation"/>
    <property type="evidence" value="ECO:0007669"/>
    <property type="project" value="InterPro"/>
</dbReference>
<evidence type="ECO:0000256" key="1">
    <source>
        <dbReference type="ARBA" id="ARBA00004173"/>
    </source>
</evidence>
<gene>
    <name evidence="8" type="ORF">AW171_hschr53327</name>
</gene>
<comment type="subcellular location">
    <subcellularLocation>
        <location evidence="1">Mitochondrion</location>
    </subcellularLocation>
</comment>
<dbReference type="Pfam" id="PF10236">
    <property type="entry name" value="DAP3"/>
    <property type="match status" value="1"/>
</dbReference>
<dbReference type="PIRSF" id="PIRSF036996">
    <property type="entry name" value="RSM23"/>
    <property type="match status" value="1"/>
</dbReference>
<dbReference type="InterPro" id="IPR017082">
    <property type="entry name" value="Ribosomal_mS29_fun"/>
</dbReference>
<sequence>MFGHQVRCLSTKPLFAAAGKKVSQKPGYLKNNGPAPPKKGNSNAMTQNWKRVIATSKFNSNAESVSLPKLDLDNIKDEVVTYTDKQYNFLRRLGSFKMDQFHELFQRPIVLTTKRITERFLQELESSTTKRFIITGEPGVGKSTLLAQVHVHALKKGAIVLEFPYPELFTSGRNDFFYDGTKYIQPTYLKILLTKLRDANDRSILASLKLKNSYRFPVVSGRDGVVTHTAKLDAGTSTLLQLVSVNTESKSRGKLFAAVFTELVSQNYVPVYFTVDNFSRISSSPYTYYKNAINQYVHLLQFQVAKTIFNLVGGKVQAQHKDSCVIVANSGVDRVTRTLNVATEKDEEEVSYMLPQHYDPLIANYLQQGGITEFRVPKLNKTELGTLLQFYSKSKILRETYSSQKSMDQIVDEQYFISGNGNPRELLKSITLNPK</sequence>
<dbReference type="EMBL" id="CP014245">
    <property type="protein sequence ID" value="AMD21377.1"/>
    <property type="molecule type" value="Genomic_DNA"/>
</dbReference>
<evidence type="ECO:0000256" key="3">
    <source>
        <dbReference type="ARBA" id="ARBA00022946"/>
    </source>
</evidence>
<dbReference type="GO" id="GO:0005763">
    <property type="term" value="C:mitochondrial small ribosomal subunit"/>
    <property type="evidence" value="ECO:0007669"/>
    <property type="project" value="InterPro"/>
</dbReference>
<dbReference type="OrthoDB" id="274828at2759"/>
<evidence type="ECO:0000256" key="6">
    <source>
        <dbReference type="ARBA" id="ARBA00023274"/>
    </source>
</evidence>
<dbReference type="PANTHER" id="PTHR12810">
    <property type="entry name" value="MITOCHONDRIAL 28S RIBOSOMAL PROTEIN S29"/>
    <property type="match status" value="1"/>
</dbReference>
<evidence type="ECO:0000256" key="2">
    <source>
        <dbReference type="ARBA" id="ARBA00009863"/>
    </source>
</evidence>
<reference evidence="8 9" key="1">
    <citation type="submission" date="2016-01" db="EMBL/GenBank/DDBJ databases">
        <title>Genome sequence of the yeast Holleya sinecauda.</title>
        <authorList>
            <person name="Dietrich F.S."/>
        </authorList>
    </citation>
    <scope>NUCLEOTIDE SEQUENCE [LARGE SCALE GENOMIC DNA]</scope>
    <source>
        <strain evidence="8 9">ATCC 58844</strain>
    </source>
</reference>
<dbReference type="InterPro" id="IPR019368">
    <property type="entry name" value="Ribosomal_mS29"/>
</dbReference>
<dbReference type="AlphaFoldDB" id="A0A109UXH4"/>
<dbReference type="RefSeq" id="XP_017988373.1">
    <property type="nucleotide sequence ID" value="XM_018132884.1"/>
</dbReference>
<protein>
    <recommendedName>
        <fullName evidence="7">Small ribosomal subunit protein mS29</fullName>
    </recommendedName>
</protein>
<dbReference type="SUPFAM" id="SSF52540">
    <property type="entry name" value="P-loop containing nucleoside triphosphate hydrolases"/>
    <property type="match status" value="1"/>
</dbReference>
<keyword evidence="6" id="KW-0687">Ribonucleoprotein</keyword>
<dbReference type="Gene3D" id="3.40.50.300">
    <property type="entry name" value="P-loop containing nucleotide triphosphate hydrolases"/>
    <property type="match status" value="1"/>
</dbReference>
<evidence type="ECO:0000256" key="5">
    <source>
        <dbReference type="ARBA" id="ARBA00023128"/>
    </source>
</evidence>
<keyword evidence="4" id="KW-0689">Ribosomal protein</keyword>
<dbReference type="Proteomes" id="UP000243052">
    <property type="component" value="Chromosome v"/>
</dbReference>
<accession>A0A109UXH4</accession>
<organism evidence="8 9">
    <name type="scientific">Eremothecium sinecaudum</name>
    <dbReference type="NCBI Taxonomy" id="45286"/>
    <lineage>
        <taxon>Eukaryota</taxon>
        <taxon>Fungi</taxon>
        <taxon>Dikarya</taxon>
        <taxon>Ascomycota</taxon>
        <taxon>Saccharomycotina</taxon>
        <taxon>Saccharomycetes</taxon>
        <taxon>Saccharomycetales</taxon>
        <taxon>Saccharomycetaceae</taxon>
        <taxon>Eremothecium</taxon>
    </lineage>
</organism>
<keyword evidence="5" id="KW-0496">Mitochondrion</keyword>
<keyword evidence="3" id="KW-0809">Transit peptide</keyword>
<evidence type="ECO:0000313" key="9">
    <source>
        <dbReference type="Proteomes" id="UP000243052"/>
    </source>
</evidence>
<keyword evidence="9" id="KW-1185">Reference proteome</keyword>
<evidence type="ECO:0000256" key="7">
    <source>
        <dbReference type="ARBA" id="ARBA00035140"/>
    </source>
</evidence>
<comment type="similarity">
    <text evidence="2">Belongs to the mitochondrion-specific ribosomal protein mS29 family.</text>
</comment>
<evidence type="ECO:0000256" key="4">
    <source>
        <dbReference type="ARBA" id="ARBA00022980"/>
    </source>
</evidence>
<name>A0A109UXH4_9SACH</name>
<dbReference type="GO" id="GO:0003735">
    <property type="term" value="F:structural constituent of ribosome"/>
    <property type="evidence" value="ECO:0007669"/>
    <property type="project" value="TreeGrafter"/>
</dbReference>
<dbReference type="InterPro" id="IPR027417">
    <property type="entry name" value="P-loop_NTPase"/>
</dbReference>
<dbReference type="GeneID" id="28724666"/>
<dbReference type="STRING" id="45286.A0A109UXH4"/>
<dbReference type="PANTHER" id="PTHR12810:SF0">
    <property type="entry name" value="SMALL RIBOSOMAL SUBUNIT PROTEIN MS29"/>
    <property type="match status" value="1"/>
</dbReference>
<proteinExistence type="inferred from homology"/>
<evidence type="ECO:0000313" key="8">
    <source>
        <dbReference type="EMBL" id="AMD21377.1"/>
    </source>
</evidence>